<comment type="caution">
    <text evidence="1">The sequence shown here is derived from an EMBL/GenBank/DDBJ whole genome shotgun (WGS) entry which is preliminary data.</text>
</comment>
<evidence type="ECO:0000313" key="2">
    <source>
        <dbReference type="Proteomes" id="UP001198163"/>
    </source>
</evidence>
<proteinExistence type="predicted"/>
<keyword evidence="2" id="KW-1185">Reference proteome</keyword>
<sequence length="549" mass="63506">MSLLNALFAFLKELVETLFASSSSPEQKKRHDLKQLQLKIKEIDPPLYRPDGFLLASFPAALYQMYQFIAPIREILSATLASTDKRISEKYRDFLIESSLATEQLALRRTFLYQERIKALIASHLSPERVIEEQAKQFSQFIKALDTPQVQQSSRLIEKLFCLHDFCQFDFNSFFANFDPAFKTHAGQDTTVENPSFKPVEVAEIVPQLMDLHYLVSRLEISKQVIETVAELESKRTNDEMTPESHSRIDRIFQALMWLLQKKLSADTLLTIIRLTKNDPDFKPEQPSLKIDHIADYREHITEFFHSDSRKLQKEQQENEIKTLIEGAFGNRPLETIAGYNESTAALLQDFTPFSLDWVKPLEIIKTFSIHHFTPHYRQILKSIIVEGYFNNRNLQSSFAGSFSFCESIPAKLREFEQLFEDNQPCSLKIMTGYLTEMQNGLDFEKPLRKMVENMNNHAKGFVQQAVTQLSDVFNFCIIILEDNKKTIPDYITNIRNLTASTKNSESFAWIEKEHPIFRNFLEIMKKYAIVGTLSVSSSVSDQSETREP</sequence>
<protein>
    <submittedName>
        <fullName evidence="1">DUF5312 family protein</fullName>
    </submittedName>
</protein>
<dbReference type="InterPro" id="IPR035196">
    <property type="entry name" value="DUF5312"/>
</dbReference>
<dbReference type="Proteomes" id="UP001198163">
    <property type="component" value="Unassembled WGS sequence"/>
</dbReference>
<accession>A0AAE3EIG5</accession>
<dbReference type="RefSeq" id="WP_230754572.1">
    <property type="nucleotide sequence ID" value="NZ_JAINWA010000001.1"/>
</dbReference>
<dbReference type="EMBL" id="JAINWA010000001">
    <property type="protein sequence ID" value="MCD1654381.1"/>
    <property type="molecule type" value="Genomic_DNA"/>
</dbReference>
<reference evidence="1" key="1">
    <citation type="submission" date="2021-08" db="EMBL/GenBank/DDBJ databases">
        <title>Comparative analyses of Brucepasteria parasyntrophica and Teretinema zuelzerae.</title>
        <authorList>
            <person name="Song Y."/>
            <person name="Brune A."/>
        </authorList>
    </citation>
    <scope>NUCLEOTIDE SEQUENCE</scope>
    <source>
        <strain evidence="1">DSM 1903</strain>
    </source>
</reference>
<name>A0AAE3EIG5_9SPIR</name>
<organism evidence="1 2">
    <name type="scientific">Teretinema zuelzerae</name>
    <dbReference type="NCBI Taxonomy" id="156"/>
    <lineage>
        <taxon>Bacteria</taxon>
        <taxon>Pseudomonadati</taxon>
        <taxon>Spirochaetota</taxon>
        <taxon>Spirochaetia</taxon>
        <taxon>Spirochaetales</taxon>
        <taxon>Treponemataceae</taxon>
        <taxon>Teretinema</taxon>
    </lineage>
</organism>
<dbReference type="Pfam" id="PF17239">
    <property type="entry name" value="DUF5312"/>
    <property type="match status" value="1"/>
</dbReference>
<evidence type="ECO:0000313" key="1">
    <source>
        <dbReference type="EMBL" id="MCD1654381.1"/>
    </source>
</evidence>
<gene>
    <name evidence="1" type="ORF">K7J14_06640</name>
</gene>
<dbReference type="AlphaFoldDB" id="A0AAE3EIG5"/>